<feature type="transmembrane region" description="Helical" evidence="7">
    <location>
        <begin position="201"/>
        <end position="225"/>
    </location>
</feature>
<feature type="transmembrane region" description="Helical" evidence="7">
    <location>
        <begin position="357"/>
        <end position="375"/>
    </location>
</feature>
<dbReference type="Proteomes" id="UP000298460">
    <property type="component" value="Unassembled WGS sequence"/>
</dbReference>
<feature type="domain" description="Major facilitator superfamily (MFS) profile" evidence="8">
    <location>
        <begin position="10"/>
        <end position="382"/>
    </location>
</feature>
<dbReference type="Gene3D" id="1.20.1250.20">
    <property type="entry name" value="MFS general substrate transporter like domains"/>
    <property type="match status" value="2"/>
</dbReference>
<evidence type="ECO:0000256" key="1">
    <source>
        <dbReference type="ARBA" id="ARBA00004651"/>
    </source>
</evidence>
<feature type="transmembrane region" description="Helical" evidence="7">
    <location>
        <begin position="334"/>
        <end position="351"/>
    </location>
</feature>
<evidence type="ECO:0000256" key="2">
    <source>
        <dbReference type="ARBA" id="ARBA00022448"/>
    </source>
</evidence>
<feature type="transmembrane region" description="Helical" evidence="7">
    <location>
        <begin position="134"/>
        <end position="156"/>
    </location>
</feature>
<dbReference type="PANTHER" id="PTHR43124:SF3">
    <property type="entry name" value="CHLORAMPHENICOL EFFLUX PUMP RV0191"/>
    <property type="match status" value="1"/>
</dbReference>
<dbReference type="OrthoDB" id="9816041at2"/>
<feature type="transmembrane region" description="Helical" evidence="7">
    <location>
        <begin position="99"/>
        <end position="122"/>
    </location>
</feature>
<evidence type="ECO:0000313" key="10">
    <source>
        <dbReference type="Proteomes" id="UP000298460"/>
    </source>
</evidence>
<protein>
    <submittedName>
        <fullName evidence="9">MFS transporter</fullName>
    </submittedName>
</protein>
<dbReference type="AlphaFoldDB" id="A0A4Z0QZM5"/>
<feature type="transmembrane region" description="Helical" evidence="7">
    <location>
        <begin position="12"/>
        <end position="36"/>
    </location>
</feature>
<name>A0A4Z0QZM5_9FIRM</name>
<proteinExistence type="predicted"/>
<evidence type="ECO:0000256" key="7">
    <source>
        <dbReference type="SAM" id="Phobius"/>
    </source>
</evidence>
<keyword evidence="3" id="KW-1003">Cell membrane</keyword>
<sequence>MFLTLKETLYLLTGWLTLFVIGTDLFVISPLLPFIAQEFRITPAVAGWMVTVFSLMYAISAPFFGWLSDRKGRRFFIIFGLLSFCLSNFLTAISPTFTMLIISRILAGLSVAAITPIIYAIIGDTASPERRGIWLSFVVSGHLMALWAGAPIGTLLKQFLGWRSIFIGLATIAALLSILNFRVWASINIVHSVEAQTKGSVIRIISAVSVTTFWAIAMYALYVYLGTGLVLYNHFSPAELAFSITVYGIGAVFGSLSSGRVTNIIGSRMLSIFSTAMLIGILALLGLSFSTGTWVYLLLFFWALIGYASFTSYQARLAEEFPEIRGMVLALNNTALYIGITLGSIIGGFVITKWGFFALPFICSAIALISCLITVKRKMNTRVDST</sequence>
<evidence type="ECO:0000256" key="6">
    <source>
        <dbReference type="ARBA" id="ARBA00023136"/>
    </source>
</evidence>
<keyword evidence="2" id="KW-0813">Transport</keyword>
<dbReference type="EMBL" id="SPQQ01000013">
    <property type="protein sequence ID" value="TGE35535.1"/>
    <property type="molecule type" value="Genomic_DNA"/>
</dbReference>
<dbReference type="InterPro" id="IPR011701">
    <property type="entry name" value="MFS"/>
</dbReference>
<feature type="transmembrane region" description="Helical" evidence="7">
    <location>
        <begin position="294"/>
        <end position="313"/>
    </location>
</feature>
<dbReference type="PANTHER" id="PTHR43124">
    <property type="entry name" value="PURINE EFFLUX PUMP PBUE"/>
    <property type="match status" value="1"/>
</dbReference>
<feature type="transmembrane region" description="Helical" evidence="7">
    <location>
        <begin position="240"/>
        <end position="257"/>
    </location>
</feature>
<evidence type="ECO:0000256" key="4">
    <source>
        <dbReference type="ARBA" id="ARBA00022692"/>
    </source>
</evidence>
<feature type="transmembrane region" description="Helical" evidence="7">
    <location>
        <begin position="75"/>
        <end position="93"/>
    </location>
</feature>
<dbReference type="InterPro" id="IPR036259">
    <property type="entry name" value="MFS_trans_sf"/>
</dbReference>
<evidence type="ECO:0000259" key="8">
    <source>
        <dbReference type="PROSITE" id="PS50850"/>
    </source>
</evidence>
<dbReference type="Pfam" id="PF07690">
    <property type="entry name" value="MFS_1"/>
    <property type="match status" value="1"/>
</dbReference>
<comment type="caution">
    <text evidence="9">The sequence shown here is derived from an EMBL/GenBank/DDBJ whole genome shotgun (WGS) entry which is preliminary data.</text>
</comment>
<evidence type="ECO:0000313" key="9">
    <source>
        <dbReference type="EMBL" id="TGE35535.1"/>
    </source>
</evidence>
<evidence type="ECO:0000256" key="3">
    <source>
        <dbReference type="ARBA" id="ARBA00022475"/>
    </source>
</evidence>
<dbReference type="InterPro" id="IPR050189">
    <property type="entry name" value="MFS_Efflux_Transporters"/>
</dbReference>
<gene>
    <name evidence="9" type="ORF">E4K67_24780</name>
</gene>
<comment type="subcellular location">
    <subcellularLocation>
        <location evidence="1">Cell membrane</location>
        <topology evidence="1">Multi-pass membrane protein</topology>
    </subcellularLocation>
</comment>
<dbReference type="GO" id="GO:0022857">
    <property type="term" value="F:transmembrane transporter activity"/>
    <property type="evidence" value="ECO:0007669"/>
    <property type="project" value="InterPro"/>
</dbReference>
<dbReference type="InterPro" id="IPR020846">
    <property type="entry name" value="MFS_dom"/>
</dbReference>
<keyword evidence="5 7" id="KW-1133">Transmembrane helix</keyword>
<dbReference type="SUPFAM" id="SSF103473">
    <property type="entry name" value="MFS general substrate transporter"/>
    <property type="match status" value="1"/>
</dbReference>
<feature type="transmembrane region" description="Helical" evidence="7">
    <location>
        <begin position="162"/>
        <end position="181"/>
    </location>
</feature>
<organism evidence="9 10">
    <name type="scientific">Desulfosporosinus fructosivorans</name>
    <dbReference type="NCBI Taxonomy" id="2018669"/>
    <lineage>
        <taxon>Bacteria</taxon>
        <taxon>Bacillati</taxon>
        <taxon>Bacillota</taxon>
        <taxon>Clostridia</taxon>
        <taxon>Eubacteriales</taxon>
        <taxon>Desulfitobacteriaceae</taxon>
        <taxon>Desulfosporosinus</taxon>
    </lineage>
</organism>
<dbReference type="RefSeq" id="WP_135551646.1">
    <property type="nucleotide sequence ID" value="NZ_SPQQ01000013.1"/>
</dbReference>
<accession>A0A4Z0QZM5</accession>
<evidence type="ECO:0000256" key="5">
    <source>
        <dbReference type="ARBA" id="ARBA00022989"/>
    </source>
</evidence>
<feature type="transmembrane region" description="Helical" evidence="7">
    <location>
        <begin position="48"/>
        <end position="68"/>
    </location>
</feature>
<dbReference type="PROSITE" id="PS50850">
    <property type="entry name" value="MFS"/>
    <property type="match status" value="1"/>
</dbReference>
<keyword evidence="6 7" id="KW-0472">Membrane</keyword>
<keyword evidence="10" id="KW-1185">Reference proteome</keyword>
<keyword evidence="4 7" id="KW-0812">Transmembrane</keyword>
<dbReference type="CDD" id="cd17324">
    <property type="entry name" value="MFS_NepI_like"/>
    <property type="match status" value="1"/>
</dbReference>
<reference evidence="9 10" key="1">
    <citation type="submission" date="2019-03" db="EMBL/GenBank/DDBJ databases">
        <title>Draft Genome Sequence of Desulfosporosinus fructosivorans Strain 63.6F, Isolated from Marine Sediment in the Baltic Sea.</title>
        <authorList>
            <person name="Hausmann B."/>
            <person name="Vandieken V."/>
            <person name="Pjevac P."/>
            <person name="Schreck K."/>
            <person name="Herbold C.W."/>
            <person name="Loy A."/>
        </authorList>
    </citation>
    <scope>NUCLEOTIDE SEQUENCE [LARGE SCALE GENOMIC DNA]</scope>
    <source>
        <strain evidence="9 10">63.6F</strain>
    </source>
</reference>
<dbReference type="GO" id="GO:0005886">
    <property type="term" value="C:plasma membrane"/>
    <property type="evidence" value="ECO:0007669"/>
    <property type="project" value="UniProtKB-SubCell"/>
</dbReference>
<feature type="transmembrane region" description="Helical" evidence="7">
    <location>
        <begin position="269"/>
        <end position="288"/>
    </location>
</feature>